<dbReference type="Gene3D" id="3.40.50.300">
    <property type="entry name" value="P-loop containing nucleotide triphosphate hydrolases"/>
    <property type="match status" value="1"/>
</dbReference>
<reference evidence="2" key="1">
    <citation type="submission" date="2021-04" db="EMBL/GenBank/DDBJ databases">
        <title>Genome based classification of Actinospica acidithermotolerans sp. nov., an actinobacterium isolated from an Indonesian hot spring.</title>
        <authorList>
            <person name="Kusuma A.B."/>
            <person name="Putra K.E."/>
            <person name="Nafisah S."/>
            <person name="Loh J."/>
            <person name="Nouioui I."/>
            <person name="Goodfellow M."/>
        </authorList>
    </citation>
    <scope>NUCLEOTIDE SEQUENCE</scope>
    <source>
        <strain evidence="2">MGRD01-02</strain>
    </source>
</reference>
<dbReference type="PANTHER" id="PTHR47691:SF3">
    <property type="entry name" value="HTH-TYPE TRANSCRIPTIONAL REGULATOR RV0890C-RELATED"/>
    <property type="match status" value="1"/>
</dbReference>
<gene>
    <name evidence="2" type="ORF">KDK95_16585</name>
</gene>
<dbReference type="PANTHER" id="PTHR47691">
    <property type="entry name" value="REGULATOR-RELATED"/>
    <property type="match status" value="1"/>
</dbReference>
<accession>A0A941ILT8</accession>
<dbReference type="SUPFAM" id="SSF48452">
    <property type="entry name" value="TPR-like"/>
    <property type="match status" value="2"/>
</dbReference>
<evidence type="ECO:0000313" key="2">
    <source>
        <dbReference type="EMBL" id="MBR7827936.1"/>
    </source>
</evidence>
<organism evidence="2 3">
    <name type="scientific">Actinospica acidithermotolerans</name>
    <dbReference type="NCBI Taxonomy" id="2828514"/>
    <lineage>
        <taxon>Bacteria</taxon>
        <taxon>Bacillati</taxon>
        <taxon>Actinomycetota</taxon>
        <taxon>Actinomycetes</taxon>
        <taxon>Catenulisporales</taxon>
        <taxon>Actinospicaceae</taxon>
        <taxon>Actinospica</taxon>
    </lineage>
</organism>
<keyword evidence="1" id="KW-0175">Coiled coil</keyword>
<dbReference type="InterPro" id="IPR011990">
    <property type="entry name" value="TPR-like_helical_dom_sf"/>
</dbReference>
<name>A0A941ILT8_9ACTN</name>
<dbReference type="SUPFAM" id="SSF52540">
    <property type="entry name" value="P-loop containing nucleoside triphosphate hydrolases"/>
    <property type="match status" value="1"/>
</dbReference>
<dbReference type="AlphaFoldDB" id="A0A941ILT8"/>
<feature type="coiled-coil region" evidence="1">
    <location>
        <begin position="406"/>
        <end position="433"/>
    </location>
</feature>
<evidence type="ECO:0000256" key="1">
    <source>
        <dbReference type="SAM" id="Coils"/>
    </source>
</evidence>
<proteinExistence type="predicted"/>
<evidence type="ECO:0000313" key="3">
    <source>
        <dbReference type="Proteomes" id="UP000676325"/>
    </source>
</evidence>
<sequence>MTGHPGIGKTAFAVRLAHAVASACPDGSLFSRVGRATVLPGSTEDEQPEYVQALISALREAHAVDPGGHASLGELTQGKRLLFLIDDVSDESDLEPLLDVSPGCIVIVTSRSRLARLAWTHEVELGPLTDTEAVDLLTVMLGADGVDQVAESSGAPEEVVRAAGRFPLAVRMAGIALANGPFASLSSALERINEFQPRPAVEPSDGLDVGYALLADEERTAIDVIGTLDGQILAPWTLAALLDATARASTYDDESAQRILDALVRVRFLERFSTDGASVPLFRVHDLIMVYARRRAERLGPDHVAACQRSLELSRLARSDLGLERSVVHDALDAMGSGDFDRALRLARESVALGRENRNPAVETIGLVTLAEIQIELGGTRQAKELVQAAGRVEIEGPSPQALRCIGKIDRRLRKLDQAAAELREAVQCAKAVHDDHETVHALRELAVVYSEADRPDQAREATAQATEIARSLGDAGDRLLAGVLWALGRIHRRAGDFTKALDALLDADVVAQQTGARLWQAWIRYETGRTRLAQGAADQALTDGAAALRLFTGMRHEYGAAYCETLLGEAMIDSSQEPTEAARILEHALTTYQRCGDPWIEAETARIAAAVRIIQGRHAEAARLLETAAAAFDDVGDHGRAEAVRRQHLANPWARRGGVRALLGRRRGVLTELRQPAGR</sequence>
<dbReference type="Pfam" id="PF13424">
    <property type="entry name" value="TPR_12"/>
    <property type="match status" value="1"/>
</dbReference>
<protein>
    <submittedName>
        <fullName evidence="2">Tetratricopeptide repeat protein</fullName>
    </submittedName>
</protein>
<dbReference type="GO" id="GO:0043531">
    <property type="term" value="F:ADP binding"/>
    <property type="evidence" value="ECO:0007669"/>
    <property type="project" value="InterPro"/>
</dbReference>
<keyword evidence="3" id="KW-1185">Reference proteome</keyword>
<dbReference type="EMBL" id="JAGSOH010000045">
    <property type="protein sequence ID" value="MBR7827936.1"/>
    <property type="molecule type" value="Genomic_DNA"/>
</dbReference>
<dbReference type="InterPro" id="IPR027417">
    <property type="entry name" value="P-loop_NTPase"/>
</dbReference>
<dbReference type="Proteomes" id="UP000676325">
    <property type="component" value="Unassembled WGS sequence"/>
</dbReference>
<dbReference type="Gene3D" id="1.25.40.10">
    <property type="entry name" value="Tetratricopeptide repeat domain"/>
    <property type="match status" value="2"/>
</dbReference>
<comment type="caution">
    <text evidence="2">The sequence shown here is derived from an EMBL/GenBank/DDBJ whole genome shotgun (WGS) entry which is preliminary data.</text>
</comment>